<keyword evidence="3" id="KW-1185">Reference proteome</keyword>
<name>A0A8G1RSL6_9EURO</name>
<proteinExistence type="predicted"/>
<evidence type="ECO:0000313" key="2">
    <source>
        <dbReference type="EMBL" id="RAK77543.1"/>
    </source>
</evidence>
<keyword evidence="1" id="KW-0472">Membrane</keyword>
<dbReference type="RefSeq" id="XP_040801553.1">
    <property type="nucleotide sequence ID" value="XM_040947922.1"/>
</dbReference>
<reference evidence="2 3" key="1">
    <citation type="submission" date="2018-02" db="EMBL/GenBank/DDBJ databases">
        <title>The genomes of Aspergillus section Nigri reveals drivers in fungal speciation.</title>
        <authorList>
            <consortium name="DOE Joint Genome Institute"/>
            <person name="Vesth T.C."/>
            <person name="Nybo J."/>
            <person name="Theobald S."/>
            <person name="Brandl J."/>
            <person name="Frisvad J.C."/>
            <person name="Nielsen K.F."/>
            <person name="Lyhne E.K."/>
            <person name="Kogle M.E."/>
            <person name="Kuo A."/>
            <person name="Riley R."/>
            <person name="Clum A."/>
            <person name="Nolan M."/>
            <person name="Lipzen A."/>
            <person name="Salamov A."/>
            <person name="Henrissat B."/>
            <person name="Wiebenga A."/>
            <person name="De vries R.P."/>
            <person name="Grigoriev I.V."/>
            <person name="Mortensen U.H."/>
            <person name="Andersen M.R."/>
            <person name="Baker S.E."/>
        </authorList>
    </citation>
    <scope>NUCLEOTIDE SEQUENCE [LARGE SCALE GENOMIC DNA]</scope>
    <source>
        <strain evidence="2 3">CBS 313.89</strain>
    </source>
</reference>
<gene>
    <name evidence="2" type="ORF">BO72DRAFT_486014</name>
</gene>
<organism evidence="2 3">
    <name type="scientific">Aspergillus fijiensis CBS 313.89</name>
    <dbReference type="NCBI Taxonomy" id="1448319"/>
    <lineage>
        <taxon>Eukaryota</taxon>
        <taxon>Fungi</taxon>
        <taxon>Dikarya</taxon>
        <taxon>Ascomycota</taxon>
        <taxon>Pezizomycotina</taxon>
        <taxon>Eurotiomycetes</taxon>
        <taxon>Eurotiomycetidae</taxon>
        <taxon>Eurotiales</taxon>
        <taxon>Aspergillaceae</taxon>
        <taxon>Aspergillus</taxon>
    </lineage>
</organism>
<dbReference type="VEuPathDB" id="FungiDB:BO72DRAFT_486014"/>
<dbReference type="EMBL" id="KZ824642">
    <property type="protein sequence ID" value="RAK77543.1"/>
    <property type="molecule type" value="Genomic_DNA"/>
</dbReference>
<dbReference type="AlphaFoldDB" id="A0A8G1RSL6"/>
<sequence>MSPTSYEYSLLQSLPPNTTNYVIHAFLCALSFVLVTVFVDLIDAGGLKSQREKIVSKPWDLHTVASESNSPELEESEALKIQIVPWDLTGRTNVDVSPALNPASYFKPLSHEYTQEHPVDLSIPENCEKMETTARLLGPDYSCSTSRYEPILSYGKAQILSHRLTGEMEAPRMDFPLHLSKLKMGAKWRWDTPTFPHIKVVTYHDDVEHPERLLKAELMVLAATMHSRLGMETLTDHAIGPVGPDDSFLHDGSCLRVSKSDLMPYSEKSDELWSLLVRYLAGGINGELSTHKLPSVNAAAK</sequence>
<evidence type="ECO:0000313" key="3">
    <source>
        <dbReference type="Proteomes" id="UP000249789"/>
    </source>
</evidence>
<feature type="transmembrane region" description="Helical" evidence="1">
    <location>
        <begin position="20"/>
        <end position="42"/>
    </location>
</feature>
<keyword evidence="1" id="KW-1133">Transmembrane helix</keyword>
<keyword evidence="1" id="KW-0812">Transmembrane</keyword>
<evidence type="ECO:0000256" key="1">
    <source>
        <dbReference type="SAM" id="Phobius"/>
    </source>
</evidence>
<protein>
    <submittedName>
        <fullName evidence="2">Uncharacterized protein</fullName>
    </submittedName>
</protein>
<accession>A0A8G1RSL6</accession>
<dbReference type="GeneID" id="63865255"/>
<dbReference type="Proteomes" id="UP000249789">
    <property type="component" value="Unassembled WGS sequence"/>
</dbReference>
<dbReference type="OrthoDB" id="4177740at2759"/>